<protein>
    <submittedName>
        <fullName evidence="1">6977_t:CDS:1</fullName>
    </submittedName>
</protein>
<evidence type="ECO:0000313" key="2">
    <source>
        <dbReference type="Proteomes" id="UP000789901"/>
    </source>
</evidence>
<proteinExistence type="predicted"/>
<comment type="caution">
    <text evidence="1">The sequence shown here is derived from an EMBL/GenBank/DDBJ whole genome shotgun (WGS) entry which is preliminary data.</text>
</comment>
<sequence>TSNRAREMICMYFLAQNKDILTVIELEIIVLHVNDLSVKVKSTIAKGILDLIKLVNYKTLLIVDKHGVLFEKDQYF</sequence>
<gene>
    <name evidence="1" type="ORF">GMARGA_LOCUS37254</name>
</gene>
<accession>A0ABN7WZX0</accession>
<evidence type="ECO:0000313" key="1">
    <source>
        <dbReference type="EMBL" id="CAG8844716.1"/>
    </source>
</evidence>
<organism evidence="1 2">
    <name type="scientific">Gigaspora margarita</name>
    <dbReference type="NCBI Taxonomy" id="4874"/>
    <lineage>
        <taxon>Eukaryota</taxon>
        <taxon>Fungi</taxon>
        <taxon>Fungi incertae sedis</taxon>
        <taxon>Mucoromycota</taxon>
        <taxon>Glomeromycotina</taxon>
        <taxon>Glomeromycetes</taxon>
        <taxon>Diversisporales</taxon>
        <taxon>Gigasporaceae</taxon>
        <taxon>Gigaspora</taxon>
    </lineage>
</organism>
<feature type="non-terminal residue" evidence="1">
    <location>
        <position position="1"/>
    </location>
</feature>
<reference evidence="1 2" key="1">
    <citation type="submission" date="2021-06" db="EMBL/GenBank/DDBJ databases">
        <authorList>
            <person name="Kallberg Y."/>
            <person name="Tangrot J."/>
            <person name="Rosling A."/>
        </authorList>
    </citation>
    <scope>NUCLEOTIDE SEQUENCE [LARGE SCALE GENOMIC DNA]</scope>
    <source>
        <strain evidence="1 2">120-4 pot B 10/14</strain>
    </source>
</reference>
<name>A0ABN7WZX0_GIGMA</name>
<dbReference type="EMBL" id="CAJVQB010076871">
    <property type="protein sequence ID" value="CAG8844716.1"/>
    <property type="molecule type" value="Genomic_DNA"/>
</dbReference>
<keyword evidence="2" id="KW-1185">Reference proteome</keyword>
<dbReference type="Proteomes" id="UP000789901">
    <property type="component" value="Unassembled WGS sequence"/>
</dbReference>